<proteinExistence type="predicted"/>
<dbReference type="EMBL" id="LAHO01000001">
    <property type="protein sequence ID" value="KKO47341.1"/>
    <property type="molecule type" value="Genomic_DNA"/>
</dbReference>
<dbReference type="GO" id="GO:0005524">
    <property type="term" value="F:ATP binding"/>
    <property type="evidence" value="ECO:0007669"/>
    <property type="project" value="InterPro"/>
</dbReference>
<feature type="transmembrane region" description="Helical" evidence="1">
    <location>
        <begin position="260"/>
        <end position="278"/>
    </location>
</feature>
<evidence type="ECO:0000313" key="3">
    <source>
        <dbReference type="EMBL" id="KKO47341.1"/>
    </source>
</evidence>
<accession>A0A0M2V9Q8</accession>
<keyword evidence="4" id="KW-1185">Reference proteome</keyword>
<dbReference type="Pfam" id="PF13304">
    <property type="entry name" value="AAA_21"/>
    <property type="match status" value="1"/>
</dbReference>
<dbReference type="OrthoDB" id="9809324at2"/>
<dbReference type="InterPro" id="IPR003959">
    <property type="entry name" value="ATPase_AAA_core"/>
</dbReference>
<comment type="caution">
    <text evidence="3">The sequence shown here is derived from an EMBL/GenBank/DDBJ whole genome shotgun (WGS) entry which is preliminary data.</text>
</comment>
<dbReference type="SUPFAM" id="SSF52540">
    <property type="entry name" value="P-loop containing nucleoside triphosphate hydrolases"/>
    <property type="match status" value="1"/>
</dbReference>
<evidence type="ECO:0000313" key="4">
    <source>
        <dbReference type="Proteomes" id="UP000034228"/>
    </source>
</evidence>
<gene>
    <name evidence="3" type="ORF">WG68_01530</name>
</gene>
<organism evidence="3 4">
    <name type="scientific">Arsukibacterium ikkense</name>
    <dbReference type="NCBI Taxonomy" id="336831"/>
    <lineage>
        <taxon>Bacteria</taxon>
        <taxon>Pseudomonadati</taxon>
        <taxon>Pseudomonadota</taxon>
        <taxon>Gammaproteobacteria</taxon>
        <taxon>Chromatiales</taxon>
        <taxon>Chromatiaceae</taxon>
        <taxon>Arsukibacterium</taxon>
    </lineage>
</organism>
<dbReference type="GO" id="GO:0016887">
    <property type="term" value="F:ATP hydrolysis activity"/>
    <property type="evidence" value="ECO:0007669"/>
    <property type="project" value="InterPro"/>
</dbReference>
<feature type="domain" description="ATPase AAA-type core" evidence="2">
    <location>
        <begin position="43"/>
        <end position="328"/>
    </location>
</feature>
<keyword evidence="1" id="KW-1133">Transmembrane helix</keyword>
<dbReference type="Proteomes" id="UP000034228">
    <property type="component" value="Unassembled WGS sequence"/>
</dbReference>
<name>A0A0M2V9Q8_9GAMM</name>
<dbReference type="Gene3D" id="3.40.50.300">
    <property type="entry name" value="P-loop containing nucleotide triphosphate hydrolases"/>
    <property type="match status" value="1"/>
</dbReference>
<protein>
    <submittedName>
        <fullName evidence="3">Chromosome segregation protein SMC</fullName>
    </submittedName>
</protein>
<dbReference type="RefSeq" id="WP_046555869.1">
    <property type="nucleotide sequence ID" value="NZ_LAHO01000001.1"/>
</dbReference>
<dbReference type="STRING" id="336831.WG68_01530"/>
<keyword evidence="1" id="KW-0472">Membrane</keyword>
<sequence length="370" mass="41503">MLHKFSVKNFRNFADWLTLDLSSQQYEFNGQAVHDGVVEHGMIYGPNGGGKSNLGLAMVDPVLHLVDSPSYLSNLDNNYLNGGPGVKMAEFVFEFRIDGVDIVYYYGKKSLDQLVYETLTIDNKKVLEIDRRQSTKASIKLQGAESLKSDVGDSNISLLKYVHNNALLDDTPTKRQFEALLDFIEGMVFFRSLSTTRTGEYVGKSIGVKRLSQSIIDSGSVKDFEAFLRMAGIECSLIVDITTNGEKGIYFDFGETKLEFGIAASTGTLSLGIFYFWWLRFQSKEITFAYIDEFDAFYHHALASSIVVKVTESDCQTIMTTHNTGVMSNDLLRPDCYFVLDKDIKPITALTGKELRKAHNLEKIYKGMSS</sequence>
<dbReference type="AlphaFoldDB" id="A0A0M2V9Q8"/>
<keyword evidence="1" id="KW-0812">Transmembrane</keyword>
<evidence type="ECO:0000256" key="1">
    <source>
        <dbReference type="SAM" id="Phobius"/>
    </source>
</evidence>
<dbReference type="InterPro" id="IPR027417">
    <property type="entry name" value="P-loop_NTPase"/>
</dbReference>
<reference evidence="3 4" key="1">
    <citation type="submission" date="2015-03" db="EMBL/GenBank/DDBJ databases">
        <title>Draft genome sequences of two protease-producing strains of Arsukibacterium isolated from two cold and alkaline environments.</title>
        <authorList>
            <person name="Lylloff J.E."/>
            <person name="Skov L.B."/>
            <person name="Jepsen M."/>
            <person name="Hallin P.F."/>
            <person name="Sorensen S.J."/>
            <person name="Stougaard P."/>
            <person name="Glaring M.A."/>
        </authorList>
    </citation>
    <scope>NUCLEOTIDE SEQUENCE [LARGE SCALE GENOMIC DNA]</scope>
    <source>
        <strain evidence="3 4">GCM72</strain>
    </source>
</reference>
<evidence type="ECO:0000259" key="2">
    <source>
        <dbReference type="Pfam" id="PF13304"/>
    </source>
</evidence>
<dbReference type="PATRIC" id="fig|336831.14.peg.2511"/>